<dbReference type="HOGENOM" id="CLU_332331_0_0_1"/>
<evidence type="ECO:0000256" key="5">
    <source>
        <dbReference type="ARBA" id="ARBA00022525"/>
    </source>
</evidence>
<evidence type="ECO:0000256" key="12">
    <source>
        <dbReference type="SAM" id="Phobius"/>
    </source>
</evidence>
<comment type="catalytic activity">
    <reaction evidence="1">
        <text>Hydrolysis of terminal, non-reducing beta-D-glucosyl residues with release of beta-D-glucose.</text>
        <dbReference type="EC" id="3.2.1.21"/>
    </reaction>
</comment>
<dbReference type="PANTHER" id="PTHR42715:SF12">
    <property type="entry name" value="BETA-GLUCOSIDASE G-RELATED"/>
    <property type="match status" value="1"/>
</dbReference>
<keyword evidence="12" id="KW-1133">Transmembrane helix</keyword>
<dbReference type="GO" id="GO:0008422">
    <property type="term" value="F:beta-glucosidase activity"/>
    <property type="evidence" value="ECO:0007669"/>
    <property type="project" value="UniProtKB-EC"/>
</dbReference>
<dbReference type="Gene3D" id="3.40.50.1700">
    <property type="entry name" value="Glycoside hydrolase family 3 C-terminal domain"/>
    <property type="match status" value="2"/>
</dbReference>
<feature type="transmembrane region" description="Helical" evidence="12">
    <location>
        <begin position="169"/>
        <end position="192"/>
    </location>
</feature>
<evidence type="ECO:0000259" key="13">
    <source>
        <dbReference type="Pfam" id="PF01915"/>
    </source>
</evidence>
<feature type="transmembrane region" description="Helical" evidence="12">
    <location>
        <begin position="389"/>
        <end position="414"/>
    </location>
</feature>
<dbReference type="EMBL" id="KB446537">
    <property type="protein sequence ID" value="EME45927.1"/>
    <property type="molecule type" value="Genomic_DNA"/>
</dbReference>
<evidence type="ECO:0000256" key="2">
    <source>
        <dbReference type="ARBA" id="ARBA00004613"/>
    </source>
</evidence>
<dbReference type="GO" id="GO:0009251">
    <property type="term" value="P:glucan catabolic process"/>
    <property type="evidence" value="ECO:0007669"/>
    <property type="project" value="TreeGrafter"/>
</dbReference>
<accession>N1PRB3</accession>
<keyword evidence="8" id="KW-0119">Carbohydrate metabolism</keyword>
<comment type="similarity">
    <text evidence="3">Belongs to the glycosyl hydrolase 3 family.</text>
</comment>
<gene>
    <name evidence="14" type="ORF">DOTSEDRAFT_51541</name>
</gene>
<evidence type="ECO:0000256" key="1">
    <source>
        <dbReference type="ARBA" id="ARBA00000448"/>
    </source>
</evidence>
<organism evidence="14 15">
    <name type="scientific">Dothistroma septosporum (strain NZE10 / CBS 128990)</name>
    <name type="common">Red band needle blight fungus</name>
    <name type="synonym">Mycosphaerella pini</name>
    <dbReference type="NCBI Taxonomy" id="675120"/>
    <lineage>
        <taxon>Eukaryota</taxon>
        <taxon>Fungi</taxon>
        <taxon>Dikarya</taxon>
        <taxon>Ascomycota</taxon>
        <taxon>Pezizomycotina</taxon>
        <taxon>Dothideomycetes</taxon>
        <taxon>Dothideomycetidae</taxon>
        <taxon>Mycosphaerellales</taxon>
        <taxon>Mycosphaerellaceae</taxon>
        <taxon>Dothistroma</taxon>
    </lineage>
</organism>
<evidence type="ECO:0000256" key="4">
    <source>
        <dbReference type="ARBA" id="ARBA00012744"/>
    </source>
</evidence>
<feature type="region of interest" description="Disordered" evidence="11">
    <location>
        <begin position="837"/>
        <end position="861"/>
    </location>
</feature>
<keyword evidence="15" id="KW-1185">Reference proteome</keyword>
<dbReference type="EC" id="3.2.1.21" evidence="4"/>
<keyword evidence="7" id="KW-0378">Hydrolase</keyword>
<dbReference type="InterPro" id="IPR050288">
    <property type="entry name" value="Cellulose_deg_GH3"/>
</dbReference>
<dbReference type="InterPro" id="IPR002772">
    <property type="entry name" value="Glyco_hydro_3_C"/>
</dbReference>
<dbReference type="InterPro" id="IPR036881">
    <property type="entry name" value="Glyco_hydro_3_C_sf"/>
</dbReference>
<dbReference type="Proteomes" id="UP000016933">
    <property type="component" value="Unassembled WGS sequence"/>
</dbReference>
<proteinExistence type="inferred from homology"/>
<reference evidence="15" key="1">
    <citation type="journal article" date="2012" name="PLoS Genet.">
        <title>The genomes of the fungal plant pathogens Cladosporium fulvum and Dothistroma septosporum reveal adaptation to different hosts and lifestyles but also signatures of common ancestry.</title>
        <authorList>
            <person name="de Wit P.J.G.M."/>
            <person name="van der Burgt A."/>
            <person name="Oekmen B."/>
            <person name="Stergiopoulos I."/>
            <person name="Abd-Elsalam K.A."/>
            <person name="Aerts A.L."/>
            <person name="Bahkali A.H."/>
            <person name="Beenen H.G."/>
            <person name="Chettri P."/>
            <person name="Cox M.P."/>
            <person name="Datema E."/>
            <person name="de Vries R.P."/>
            <person name="Dhillon B."/>
            <person name="Ganley A.R."/>
            <person name="Griffiths S.A."/>
            <person name="Guo Y."/>
            <person name="Hamelin R.C."/>
            <person name="Henrissat B."/>
            <person name="Kabir M.S."/>
            <person name="Jashni M.K."/>
            <person name="Kema G."/>
            <person name="Klaubauf S."/>
            <person name="Lapidus A."/>
            <person name="Levasseur A."/>
            <person name="Lindquist E."/>
            <person name="Mehrabi R."/>
            <person name="Ohm R.A."/>
            <person name="Owen T.J."/>
            <person name="Salamov A."/>
            <person name="Schwelm A."/>
            <person name="Schijlen E."/>
            <person name="Sun H."/>
            <person name="van den Burg H.A."/>
            <person name="van Ham R.C.H.J."/>
            <person name="Zhang S."/>
            <person name="Goodwin S.B."/>
            <person name="Grigoriev I.V."/>
            <person name="Collemare J."/>
            <person name="Bradshaw R.E."/>
        </authorList>
    </citation>
    <scope>NUCLEOTIDE SEQUENCE [LARGE SCALE GENOMIC DNA]</scope>
    <source>
        <strain evidence="15">NZE10 / CBS 128990</strain>
    </source>
</reference>
<keyword evidence="6" id="KW-0732">Signal</keyword>
<evidence type="ECO:0000256" key="11">
    <source>
        <dbReference type="SAM" id="MobiDB-lite"/>
    </source>
</evidence>
<evidence type="ECO:0000256" key="3">
    <source>
        <dbReference type="ARBA" id="ARBA00005336"/>
    </source>
</evidence>
<evidence type="ECO:0000256" key="6">
    <source>
        <dbReference type="ARBA" id="ARBA00022729"/>
    </source>
</evidence>
<feature type="transmembrane region" description="Helical" evidence="12">
    <location>
        <begin position="20"/>
        <end position="41"/>
    </location>
</feature>
<feature type="domain" description="Glycoside hydrolase family 3 C-terminal" evidence="13">
    <location>
        <begin position="567"/>
        <end position="816"/>
    </location>
</feature>
<dbReference type="AlphaFoldDB" id="N1PRB3"/>
<evidence type="ECO:0000313" key="14">
    <source>
        <dbReference type="EMBL" id="EME45927.1"/>
    </source>
</evidence>
<keyword evidence="9" id="KW-0326">Glycosidase</keyword>
<evidence type="ECO:0000256" key="8">
    <source>
        <dbReference type="ARBA" id="ARBA00023277"/>
    </source>
</evidence>
<dbReference type="PANTHER" id="PTHR42715">
    <property type="entry name" value="BETA-GLUCOSIDASE"/>
    <property type="match status" value="1"/>
</dbReference>
<evidence type="ECO:0000256" key="7">
    <source>
        <dbReference type="ARBA" id="ARBA00022801"/>
    </source>
</evidence>
<comment type="function">
    <text evidence="10">Beta-glucosidases are one of a number of cellulolytic enzymes involved in the degradation of cellulosic biomass. Catalyzes the last step releasing glucose from the inhibitory cellobiose.</text>
</comment>
<dbReference type="Pfam" id="PF01915">
    <property type="entry name" value="Glyco_hydro_3_C"/>
    <property type="match status" value="1"/>
</dbReference>
<dbReference type="GO" id="GO:0005576">
    <property type="term" value="C:extracellular region"/>
    <property type="evidence" value="ECO:0007669"/>
    <property type="project" value="UniProtKB-SubCell"/>
</dbReference>
<keyword evidence="12" id="KW-0472">Membrane</keyword>
<dbReference type="STRING" id="675120.N1PRB3"/>
<dbReference type="SUPFAM" id="SSF52279">
    <property type="entry name" value="Beta-D-glucan exohydrolase, C-terminal domain"/>
    <property type="match status" value="1"/>
</dbReference>
<reference evidence="14 15" key="2">
    <citation type="journal article" date="2012" name="PLoS Pathog.">
        <title>Diverse lifestyles and strategies of plant pathogenesis encoded in the genomes of eighteen Dothideomycetes fungi.</title>
        <authorList>
            <person name="Ohm R.A."/>
            <person name="Feau N."/>
            <person name="Henrissat B."/>
            <person name="Schoch C.L."/>
            <person name="Horwitz B.A."/>
            <person name="Barry K.W."/>
            <person name="Condon B.J."/>
            <person name="Copeland A.C."/>
            <person name="Dhillon B."/>
            <person name="Glaser F."/>
            <person name="Hesse C.N."/>
            <person name="Kosti I."/>
            <person name="LaButti K."/>
            <person name="Lindquist E.A."/>
            <person name="Lucas S."/>
            <person name="Salamov A.A."/>
            <person name="Bradshaw R.E."/>
            <person name="Ciuffetti L."/>
            <person name="Hamelin R.C."/>
            <person name="Kema G.H.J."/>
            <person name="Lawrence C."/>
            <person name="Scott J.A."/>
            <person name="Spatafora J.W."/>
            <person name="Turgeon B.G."/>
            <person name="de Wit P.J.G.M."/>
            <person name="Zhong S."/>
            <person name="Goodwin S.B."/>
            <person name="Grigoriev I.V."/>
        </authorList>
    </citation>
    <scope>NUCLEOTIDE SEQUENCE [LARGE SCALE GENOMIC DNA]</scope>
    <source>
        <strain evidence="15">NZE10 / CBS 128990</strain>
    </source>
</reference>
<protein>
    <recommendedName>
        <fullName evidence="4">beta-glucosidase</fullName>
        <ecNumber evidence="4">3.2.1.21</ecNumber>
    </recommendedName>
</protein>
<dbReference type="eggNOG" id="ENOG502T2Y7">
    <property type="taxonomic scope" value="Eukaryota"/>
</dbReference>
<name>N1PRB3_DOTSN</name>
<evidence type="ECO:0000256" key="9">
    <source>
        <dbReference type="ARBA" id="ARBA00023295"/>
    </source>
</evidence>
<dbReference type="OrthoDB" id="3903561at2759"/>
<comment type="subcellular location">
    <subcellularLocation>
        <location evidence="2">Secreted</location>
    </subcellularLocation>
</comment>
<sequence length="861" mass="95932">MKIVSTGQQKSGLLSFLEHIGLPLLCLFMVALFTGLFFDLYCPNYSYTNSLDAYGFSCAADGTVVYPLEGSANQCWNPTLFVSITLAFGRLTFPQAKAIDICWDLVVGRGGQMLLSIWAYSVIRKSLLAILEKRPLRMPLVTSLTFEHFSMWSWYALVRDLTFSWSWRLFGYLYVVVYLLAFGTLVSAMTGYQANMAPFYRADGNLMEYSKVKVVPASIVLDADRVGLESVVTVWGSESDPNYPLWNYTALAATYCQGSGLLGYAGDRNNGTLHSNDTSYSDWYGAYTDTEVQSVLFSIDWALNQTMTYARMGDVGMQESSARFIDCTTSNITIANHTHSLPWPPLSFQRRNPLYLDENGKILDEDWLHDKQVSSCQTLETYQWGFASLLLFTFCIFTIIFLCVLLALSVDVWLNSQVNRMEQSFSLYRDILDYASEIRAELGEQVEGMSPKELQSSMDALKAEASISAYEYPPTRAQIWRKQHKPRLEKFGSELRARHAYSMAGSMRSWGLSYGPVRKTSTFEDFDDDQLGEEFRSKGAHVILGPVAAPLGRSAYGGKNWLGAVGILLLKNQNNTLPLKKPKNIGIFGNGAGDVTEGLYTLSISDIRDFGYQKGVLLVGGGFGTGRLSYVISPPEVIKARAAQQKNHALVQYVLDNDLMTHDDGSRVWLLLYDNNFYPRPPEVCLVSLKTWATEGADRTSLPVDWNGTAVVETVAAQCANTVVTTNSGGLNVLPFADHPNMLWGEVNPSGHLPYTIAHEQSDYDFAPITMSIALQNTSDPLAWESEFEERLLIDYRWFDDFNASVRFDFGYGLSYTAFPLANLNIFKTATGTLSPTPPAQKIAPGGNPALLEQSTKSQQQ</sequence>
<evidence type="ECO:0000256" key="10">
    <source>
        <dbReference type="ARBA" id="ARBA00024983"/>
    </source>
</evidence>
<evidence type="ECO:0000313" key="15">
    <source>
        <dbReference type="Proteomes" id="UP000016933"/>
    </source>
</evidence>
<keyword evidence="12" id="KW-0812">Transmembrane</keyword>
<keyword evidence="5" id="KW-0964">Secreted</keyword>